<accession>A0A382SDL9</accession>
<reference evidence="2" key="1">
    <citation type="submission" date="2018-05" db="EMBL/GenBank/DDBJ databases">
        <authorList>
            <person name="Lanie J.A."/>
            <person name="Ng W.-L."/>
            <person name="Kazmierczak K.M."/>
            <person name="Andrzejewski T.M."/>
            <person name="Davidsen T.M."/>
            <person name="Wayne K.J."/>
            <person name="Tettelin H."/>
            <person name="Glass J.I."/>
            <person name="Rusch D."/>
            <person name="Podicherti R."/>
            <person name="Tsui H.-C.T."/>
            <person name="Winkler M.E."/>
        </authorList>
    </citation>
    <scope>NUCLEOTIDE SEQUENCE</scope>
</reference>
<feature type="non-terminal residue" evidence="2">
    <location>
        <position position="258"/>
    </location>
</feature>
<sequence>MTQRIAPHAESIATHSRGTQEPSTMSQFNNVARSIIITLGLALTACGGTAGSDTILSTAHPELTPVGESVSYAPVSIHTVIRKTKVSAGEDLHVECLYLDAEGIRVDGPAPIVETVPEASYTMLADVAVVRPTTAGTQIVRCQTPDGELVDLEGVSVIVDAGLPHSWFIEDLGEDCYHEGIHLPIDVTVVDTWGNTVPNAQVTLDVYPSEGVTGDLYQGLRFNDEGVYDVSIMIEGDLAPGATIEAHVRAVHVDETGP</sequence>
<feature type="region of interest" description="Disordered" evidence="1">
    <location>
        <begin position="1"/>
        <end position="24"/>
    </location>
</feature>
<evidence type="ECO:0000256" key="1">
    <source>
        <dbReference type="SAM" id="MobiDB-lite"/>
    </source>
</evidence>
<gene>
    <name evidence="2" type="ORF">METZ01_LOCUS360389</name>
</gene>
<proteinExistence type="predicted"/>
<evidence type="ECO:0000313" key="2">
    <source>
        <dbReference type="EMBL" id="SVD07535.1"/>
    </source>
</evidence>
<organism evidence="2">
    <name type="scientific">marine metagenome</name>
    <dbReference type="NCBI Taxonomy" id="408172"/>
    <lineage>
        <taxon>unclassified sequences</taxon>
        <taxon>metagenomes</taxon>
        <taxon>ecological metagenomes</taxon>
    </lineage>
</organism>
<dbReference type="EMBL" id="UINC01128033">
    <property type="protein sequence ID" value="SVD07535.1"/>
    <property type="molecule type" value="Genomic_DNA"/>
</dbReference>
<name>A0A382SDL9_9ZZZZ</name>
<feature type="compositionally biased region" description="Polar residues" evidence="1">
    <location>
        <begin position="13"/>
        <end position="24"/>
    </location>
</feature>
<dbReference type="AlphaFoldDB" id="A0A382SDL9"/>
<protein>
    <submittedName>
        <fullName evidence="2">Uncharacterized protein</fullName>
    </submittedName>
</protein>